<evidence type="ECO:0000256" key="3">
    <source>
        <dbReference type="ARBA" id="ARBA00022692"/>
    </source>
</evidence>
<dbReference type="InterPro" id="IPR037294">
    <property type="entry name" value="ABC_BtuC-like"/>
</dbReference>
<dbReference type="RefSeq" id="WP_068671483.1">
    <property type="nucleotide sequence ID" value="NZ_LWLG01000016.1"/>
</dbReference>
<dbReference type="Gene3D" id="1.10.3470.10">
    <property type="entry name" value="ABC transporter involved in vitamin B12 uptake, BtuC"/>
    <property type="match status" value="1"/>
</dbReference>
<sequence>METFDIFRHACLMTLISGLIYPVIGAYFLLRRWVFLGVALPHLAMAGMALNLFILTIFDHVLPPGVQKLMAFGSPFLVSLLALVILALLERREAISEARIGAAYALALSLSLLFVAKNPWSQAQIMERLRGDLIMVSSTEVLTAVVVFGSVIACLLLFRREFVLVSFDPDLARILGKRVRFWNAFLLVLVGLSISVGAVVIGPLVVFSLMLFPPLATRNLVSGLNRFLVFSSLIGFLGAGLGFGISIHPLFDTPLGPTVSVSVAGISGLVMAAFKVMKTWRKARA</sequence>
<keyword evidence="9" id="KW-1185">Reference proteome</keyword>
<evidence type="ECO:0000256" key="6">
    <source>
        <dbReference type="RuleBase" id="RU003943"/>
    </source>
</evidence>
<protein>
    <submittedName>
        <fullName evidence="8">Zinc ABC transporter, inner membrane permease protein ZnuB</fullName>
    </submittedName>
</protein>
<dbReference type="Pfam" id="PF00950">
    <property type="entry name" value="ABC-3"/>
    <property type="match status" value="1"/>
</dbReference>
<comment type="similarity">
    <text evidence="2 6">Belongs to the ABC-3 integral membrane protein family.</text>
</comment>
<keyword evidence="4 7" id="KW-1133">Transmembrane helix</keyword>
<feature type="transmembrane region" description="Helical" evidence="7">
    <location>
        <begin position="101"/>
        <end position="120"/>
    </location>
</feature>
<dbReference type="EMBL" id="LWLG01000016">
    <property type="protein sequence ID" value="OAQ20077.1"/>
    <property type="molecule type" value="Genomic_DNA"/>
</dbReference>
<feature type="transmembrane region" description="Helical" evidence="7">
    <location>
        <begin position="141"/>
        <end position="159"/>
    </location>
</feature>
<dbReference type="GO" id="GO:0055085">
    <property type="term" value="P:transmembrane transport"/>
    <property type="evidence" value="ECO:0007669"/>
    <property type="project" value="InterPro"/>
</dbReference>
<dbReference type="SUPFAM" id="SSF81345">
    <property type="entry name" value="ABC transporter involved in vitamin B12 uptake, BtuC"/>
    <property type="match status" value="1"/>
</dbReference>
<feature type="transmembrane region" description="Helical" evidence="7">
    <location>
        <begin position="69"/>
        <end position="89"/>
    </location>
</feature>
<name>A0A179D1Z2_9BACT</name>
<organism evidence="8 9">
    <name type="scientific">Thermosulfurimonas dismutans</name>
    <dbReference type="NCBI Taxonomy" id="999894"/>
    <lineage>
        <taxon>Bacteria</taxon>
        <taxon>Pseudomonadati</taxon>
        <taxon>Thermodesulfobacteriota</taxon>
        <taxon>Thermodesulfobacteria</taxon>
        <taxon>Thermodesulfobacteriales</taxon>
        <taxon>Thermodesulfobacteriaceae</taxon>
        <taxon>Thermosulfurimonas</taxon>
    </lineage>
</organism>
<comment type="subcellular location">
    <subcellularLocation>
        <location evidence="6">Cell membrane</location>
        <topology evidence="6">Multi-pass membrane protein</topology>
    </subcellularLocation>
    <subcellularLocation>
        <location evidence="1">Membrane</location>
        <topology evidence="1">Multi-pass membrane protein</topology>
    </subcellularLocation>
</comment>
<dbReference type="GO" id="GO:0010043">
    <property type="term" value="P:response to zinc ion"/>
    <property type="evidence" value="ECO:0007669"/>
    <property type="project" value="TreeGrafter"/>
</dbReference>
<evidence type="ECO:0000256" key="5">
    <source>
        <dbReference type="ARBA" id="ARBA00023136"/>
    </source>
</evidence>
<evidence type="ECO:0000256" key="7">
    <source>
        <dbReference type="SAM" id="Phobius"/>
    </source>
</evidence>
<feature type="transmembrane region" description="Helical" evidence="7">
    <location>
        <begin position="259"/>
        <end position="277"/>
    </location>
</feature>
<feature type="transmembrane region" description="Helical" evidence="7">
    <location>
        <begin position="179"/>
        <end position="212"/>
    </location>
</feature>
<evidence type="ECO:0000256" key="1">
    <source>
        <dbReference type="ARBA" id="ARBA00004141"/>
    </source>
</evidence>
<dbReference type="PANTHER" id="PTHR30477">
    <property type="entry name" value="ABC-TRANSPORTER METAL-BINDING PROTEIN"/>
    <property type="match status" value="1"/>
</dbReference>
<gene>
    <name evidence="8" type="ORF">TDIS_1802</name>
</gene>
<feature type="transmembrane region" description="Helical" evidence="7">
    <location>
        <begin position="12"/>
        <end position="30"/>
    </location>
</feature>
<reference evidence="8 9" key="1">
    <citation type="submission" date="2016-04" db="EMBL/GenBank/DDBJ databases">
        <title>Genome analysis of Thermosulfurimonas dismutans, the first thermophilic sulfur-disproportionating bacterium of the phylum Thermodesulfobacteria.</title>
        <authorList>
            <person name="Mardanov A.V."/>
            <person name="Beletsky A.V."/>
            <person name="Kadnikov V.V."/>
            <person name="Slobodkin A.I."/>
            <person name="Ravin N.V."/>
        </authorList>
    </citation>
    <scope>NUCLEOTIDE SEQUENCE [LARGE SCALE GENOMIC DNA]</scope>
    <source>
        <strain evidence="8 9">S95</strain>
    </source>
</reference>
<keyword evidence="6" id="KW-0813">Transport</keyword>
<dbReference type="PANTHER" id="PTHR30477:SF19">
    <property type="entry name" value="METAL ABC TRANSPORTER PERMEASE"/>
    <property type="match status" value="1"/>
</dbReference>
<dbReference type="GO" id="GO:0043190">
    <property type="term" value="C:ATP-binding cassette (ABC) transporter complex"/>
    <property type="evidence" value="ECO:0007669"/>
    <property type="project" value="InterPro"/>
</dbReference>
<feature type="transmembrane region" description="Helical" evidence="7">
    <location>
        <begin position="36"/>
        <end position="57"/>
    </location>
</feature>
<evidence type="ECO:0000256" key="4">
    <source>
        <dbReference type="ARBA" id="ARBA00022989"/>
    </source>
</evidence>
<dbReference type="Proteomes" id="UP000078390">
    <property type="component" value="Unassembled WGS sequence"/>
</dbReference>
<dbReference type="OrthoDB" id="9798540at2"/>
<proteinExistence type="inferred from homology"/>
<keyword evidence="3 6" id="KW-0812">Transmembrane</keyword>
<evidence type="ECO:0000313" key="9">
    <source>
        <dbReference type="Proteomes" id="UP000078390"/>
    </source>
</evidence>
<comment type="caution">
    <text evidence="8">The sequence shown here is derived from an EMBL/GenBank/DDBJ whole genome shotgun (WGS) entry which is preliminary data.</text>
</comment>
<evidence type="ECO:0000313" key="8">
    <source>
        <dbReference type="EMBL" id="OAQ20077.1"/>
    </source>
</evidence>
<dbReference type="AlphaFoldDB" id="A0A179D1Z2"/>
<dbReference type="STRING" id="999894.TDIS_1802"/>
<evidence type="ECO:0000256" key="2">
    <source>
        <dbReference type="ARBA" id="ARBA00008034"/>
    </source>
</evidence>
<accession>A0A179D1Z2</accession>
<dbReference type="InterPro" id="IPR001626">
    <property type="entry name" value="ABC_TroCD"/>
</dbReference>
<keyword evidence="5 7" id="KW-0472">Membrane</keyword>
<feature type="transmembrane region" description="Helical" evidence="7">
    <location>
        <begin position="224"/>
        <end position="247"/>
    </location>
</feature>